<name>A0ABW6JWJ1_9BACI</name>
<dbReference type="EMBL" id="JBIACJ010000003">
    <property type="protein sequence ID" value="MFE8696254.1"/>
    <property type="molecule type" value="Genomic_DNA"/>
</dbReference>
<evidence type="ECO:0000313" key="2">
    <source>
        <dbReference type="Proteomes" id="UP001601058"/>
    </source>
</evidence>
<sequence>MKRNNIAMTALALGAAYLMRNEKSRNKLKKQFLSLGGTSKRR</sequence>
<proteinExistence type="predicted"/>
<evidence type="ECO:0000313" key="1">
    <source>
        <dbReference type="EMBL" id="MFE8696254.1"/>
    </source>
</evidence>
<evidence type="ECO:0008006" key="3">
    <source>
        <dbReference type="Google" id="ProtNLM"/>
    </source>
</evidence>
<keyword evidence="2" id="KW-1185">Reference proteome</keyword>
<comment type="caution">
    <text evidence="1">The sequence shown here is derived from an EMBL/GenBank/DDBJ whole genome shotgun (WGS) entry which is preliminary data.</text>
</comment>
<dbReference type="RefSeq" id="WP_389217861.1">
    <property type="nucleotide sequence ID" value="NZ_JBIACJ010000003.1"/>
</dbReference>
<reference evidence="1 2" key="1">
    <citation type="submission" date="2024-08" db="EMBL/GenBank/DDBJ databases">
        <title>Two novel Cytobacillus novel species.</title>
        <authorList>
            <person name="Liu G."/>
        </authorList>
    </citation>
    <scope>NUCLEOTIDE SEQUENCE [LARGE SCALE GENOMIC DNA]</scope>
    <source>
        <strain evidence="1 2">FJAT-53684</strain>
    </source>
</reference>
<dbReference type="Proteomes" id="UP001601058">
    <property type="component" value="Unassembled WGS sequence"/>
</dbReference>
<protein>
    <recommendedName>
        <fullName evidence="3">DUF3918 domain-containing protein</fullName>
    </recommendedName>
</protein>
<gene>
    <name evidence="1" type="ORF">ACFYKT_07790</name>
</gene>
<accession>A0ABW6JWJ1</accession>
<organism evidence="1 2">
    <name type="scientific">Cytobacillus mangrovibacter</name>
    <dbReference type="NCBI Taxonomy" id="3299024"/>
    <lineage>
        <taxon>Bacteria</taxon>
        <taxon>Bacillati</taxon>
        <taxon>Bacillota</taxon>
        <taxon>Bacilli</taxon>
        <taxon>Bacillales</taxon>
        <taxon>Bacillaceae</taxon>
        <taxon>Cytobacillus</taxon>
    </lineage>
</organism>